<evidence type="ECO:0000313" key="2">
    <source>
        <dbReference type="Proteomes" id="UP000499080"/>
    </source>
</evidence>
<gene>
    <name evidence="1" type="ORF">AVEN_112183_1</name>
</gene>
<reference evidence="1 2" key="1">
    <citation type="journal article" date="2019" name="Sci. Rep.">
        <title>Orb-weaving spider Araneus ventricosus genome elucidates the spidroin gene catalogue.</title>
        <authorList>
            <person name="Kono N."/>
            <person name="Nakamura H."/>
            <person name="Ohtoshi R."/>
            <person name="Moran D.A.P."/>
            <person name="Shinohara A."/>
            <person name="Yoshida Y."/>
            <person name="Fujiwara M."/>
            <person name="Mori M."/>
            <person name="Tomita M."/>
            <person name="Arakawa K."/>
        </authorList>
    </citation>
    <scope>NUCLEOTIDE SEQUENCE [LARGE SCALE GENOMIC DNA]</scope>
</reference>
<sequence>MHKLNGAGWRPDSKEVPQWICIDLLQLKYSEVKCLSADVVWKFGKRVGCSDVVLTKGCKGTGLRRRRHPPTAILLHINNTFHIQEEMKMSLFEKKMAQIEHKQTHI</sequence>
<dbReference type="AlphaFoldDB" id="A0A4Y2G4M4"/>
<evidence type="ECO:0000313" key="1">
    <source>
        <dbReference type="EMBL" id="GBM46834.1"/>
    </source>
</evidence>
<name>A0A4Y2G4M4_ARAVE</name>
<accession>A0A4Y2G4M4</accession>
<protein>
    <submittedName>
        <fullName evidence="1">Uncharacterized protein</fullName>
    </submittedName>
</protein>
<keyword evidence="2" id="KW-1185">Reference proteome</keyword>
<proteinExistence type="predicted"/>
<organism evidence="1 2">
    <name type="scientific">Araneus ventricosus</name>
    <name type="common">Orbweaver spider</name>
    <name type="synonym">Epeira ventricosa</name>
    <dbReference type="NCBI Taxonomy" id="182803"/>
    <lineage>
        <taxon>Eukaryota</taxon>
        <taxon>Metazoa</taxon>
        <taxon>Ecdysozoa</taxon>
        <taxon>Arthropoda</taxon>
        <taxon>Chelicerata</taxon>
        <taxon>Arachnida</taxon>
        <taxon>Araneae</taxon>
        <taxon>Araneomorphae</taxon>
        <taxon>Entelegynae</taxon>
        <taxon>Araneoidea</taxon>
        <taxon>Araneidae</taxon>
        <taxon>Araneus</taxon>
    </lineage>
</organism>
<comment type="caution">
    <text evidence="1">The sequence shown here is derived from an EMBL/GenBank/DDBJ whole genome shotgun (WGS) entry which is preliminary data.</text>
</comment>
<dbReference type="EMBL" id="BGPR01001155">
    <property type="protein sequence ID" value="GBM46834.1"/>
    <property type="molecule type" value="Genomic_DNA"/>
</dbReference>
<dbReference type="Proteomes" id="UP000499080">
    <property type="component" value="Unassembled WGS sequence"/>
</dbReference>